<feature type="compositionally biased region" description="Basic and acidic residues" evidence="1">
    <location>
        <begin position="1"/>
        <end position="11"/>
    </location>
</feature>
<feature type="region of interest" description="Disordered" evidence="1">
    <location>
        <begin position="1"/>
        <end position="31"/>
    </location>
</feature>
<evidence type="ECO:0000313" key="4">
    <source>
        <dbReference type="Proteomes" id="UP000184231"/>
    </source>
</evidence>
<feature type="compositionally biased region" description="Polar residues" evidence="1">
    <location>
        <begin position="12"/>
        <end position="23"/>
    </location>
</feature>
<organism evidence="3 4">
    <name type="scientific">Arenibacter nanhaiticus</name>
    <dbReference type="NCBI Taxonomy" id="558155"/>
    <lineage>
        <taxon>Bacteria</taxon>
        <taxon>Pseudomonadati</taxon>
        <taxon>Bacteroidota</taxon>
        <taxon>Flavobacteriia</taxon>
        <taxon>Flavobacteriales</taxon>
        <taxon>Flavobacteriaceae</taxon>
        <taxon>Arenibacter</taxon>
    </lineage>
</organism>
<dbReference type="PROSITE" id="PS50943">
    <property type="entry name" value="HTH_CROC1"/>
    <property type="match status" value="1"/>
</dbReference>
<feature type="domain" description="HTH cro/C1-type" evidence="2">
    <location>
        <begin position="46"/>
        <end position="100"/>
    </location>
</feature>
<proteinExistence type="predicted"/>
<protein>
    <submittedName>
        <fullName evidence="3">Helix-turn-helix</fullName>
    </submittedName>
</protein>
<dbReference type="Proteomes" id="UP000184231">
    <property type="component" value="Unassembled WGS sequence"/>
</dbReference>
<dbReference type="Gene3D" id="1.10.260.40">
    <property type="entry name" value="lambda repressor-like DNA-binding domains"/>
    <property type="match status" value="1"/>
</dbReference>
<sequence length="170" mass="19096">MANNYNKDKFTKSISNNPTSNWANAHRKRKADRSWKKNSAVIALNVLTLLDQKGWTQARLAKEMGISAAQVSKIVKGQVNFTLESISNIEQALGTKFISIDLIDPERDQRNHAQLIEWLEKSKLIRSPKTSRKGLASNVVVKKSFTNTRSVPSKEFNMTVVADDNLRPTG</sequence>
<gene>
    <name evidence="3" type="ORF">SAMN04487911_10883</name>
</gene>
<evidence type="ECO:0000256" key="1">
    <source>
        <dbReference type="SAM" id="MobiDB-lite"/>
    </source>
</evidence>
<dbReference type="SMART" id="SM00530">
    <property type="entry name" value="HTH_XRE"/>
    <property type="match status" value="1"/>
</dbReference>
<evidence type="ECO:0000259" key="2">
    <source>
        <dbReference type="PROSITE" id="PS50943"/>
    </source>
</evidence>
<dbReference type="Pfam" id="PF01381">
    <property type="entry name" value="HTH_3"/>
    <property type="match status" value="1"/>
</dbReference>
<keyword evidence="4" id="KW-1185">Reference proteome</keyword>
<dbReference type="SUPFAM" id="SSF47413">
    <property type="entry name" value="lambda repressor-like DNA-binding domains"/>
    <property type="match status" value="1"/>
</dbReference>
<dbReference type="InterPro" id="IPR001387">
    <property type="entry name" value="Cro/C1-type_HTH"/>
</dbReference>
<name>A0A1M6FCT7_9FLAO</name>
<dbReference type="InterPro" id="IPR010982">
    <property type="entry name" value="Lambda_DNA-bd_dom_sf"/>
</dbReference>
<dbReference type="EMBL" id="FQYX01000008">
    <property type="protein sequence ID" value="SHI95491.1"/>
    <property type="molecule type" value="Genomic_DNA"/>
</dbReference>
<dbReference type="RefSeq" id="WP_178338855.1">
    <property type="nucleotide sequence ID" value="NZ_FQYX01000008.1"/>
</dbReference>
<dbReference type="GO" id="GO:0003677">
    <property type="term" value="F:DNA binding"/>
    <property type="evidence" value="ECO:0007669"/>
    <property type="project" value="InterPro"/>
</dbReference>
<reference evidence="3 4" key="1">
    <citation type="submission" date="2016-11" db="EMBL/GenBank/DDBJ databases">
        <authorList>
            <person name="Jaros S."/>
            <person name="Januszkiewicz K."/>
            <person name="Wedrychowicz H."/>
        </authorList>
    </citation>
    <scope>NUCLEOTIDE SEQUENCE [LARGE SCALE GENOMIC DNA]</scope>
    <source>
        <strain evidence="3 4">CGMCC 1.8863</strain>
    </source>
</reference>
<dbReference type="CDD" id="cd00093">
    <property type="entry name" value="HTH_XRE"/>
    <property type="match status" value="1"/>
</dbReference>
<evidence type="ECO:0000313" key="3">
    <source>
        <dbReference type="EMBL" id="SHI95491.1"/>
    </source>
</evidence>
<dbReference type="AlphaFoldDB" id="A0A1M6FCT7"/>
<accession>A0A1M6FCT7</accession>
<dbReference type="STRING" id="558155.SAMN04487911_10883"/>